<dbReference type="InterPro" id="IPR029065">
    <property type="entry name" value="Enolase_C-like"/>
</dbReference>
<dbReference type="SUPFAM" id="SSF54826">
    <property type="entry name" value="Enolase N-terminal domain-like"/>
    <property type="match status" value="1"/>
</dbReference>
<protein>
    <submittedName>
        <fullName evidence="4">Mandelate racemase</fullName>
    </submittedName>
</protein>
<dbReference type="SUPFAM" id="SSF51604">
    <property type="entry name" value="Enolase C-terminal domain-like"/>
    <property type="match status" value="1"/>
</dbReference>
<keyword evidence="1" id="KW-0456">Lyase</keyword>
<dbReference type="InterPro" id="IPR013341">
    <property type="entry name" value="Mandelate_racemase_N_dom"/>
</dbReference>
<gene>
    <name evidence="4" type="ORF">K933_15712</name>
</gene>
<dbReference type="PANTHER" id="PTHR48080">
    <property type="entry name" value="D-GALACTONATE DEHYDRATASE-RELATED"/>
    <property type="match status" value="1"/>
</dbReference>
<dbReference type="Gene3D" id="3.20.20.120">
    <property type="entry name" value="Enolase-like C-terminal domain"/>
    <property type="match status" value="1"/>
</dbReference>
<dbReference type="eggNOG" id="arCOG01168">
    <property type="taxonomic scope" value="Archaea"/>
</dbReference>
<dbReference type="SMART" id="SM00922">
    <property type="entry name" value="MR_MLE"/>
    <property type="match status" value="1"/>
</dbReference>
<dbReference type="InterPro" id="IPR013342">
    <property type="entry name" value="Mandelate_racemase_C"/>
</dbReference>
<sequence>MLLGGNSERMRITNVSGHALSSPIDPPQERRFHGGVRRLLKRDVVLVVVETAGGDRGVATAGASSSAMREYFEGDSQGTFADVVDDEVADALEGETIDEPADAADPIGDLNLPERLHAEARSAVDVALWDLRGKEAGAPIYELLCEEYDTEPTREMPLYASAGMYMEPEGYAEQAETLEELGFFGYKYRPGIGPDGDERTVDLLAEATDGMEVMLDVHTWWKIRDGYDRETVRDIVSHAADRGCYWVEEPVAPDDRDGYRDLAGTGAPLAGGESEPTPEGLVELGETGAVDFLQGDVRHHHGYTGCRPAVEFCDGRDVEFVPHNFGTWVGLLANAHLVAAAPDVSLLEYPVFEDDPVLDAGDDPDPGMYPFDLAFDILDGEPSVEDGRLTVPDGPGLGIEVDLDVVDDYPFEEGPWTEFHYDGE</sequence>
<reference evidence="4 5" key="1">
    <citation type="journal article" date="2013" name="Genome Announc.">
        <title>Draft Genome Sequence of 'Candidatus Halobonum tyrrellensis' Strain G22, Isolated from the Hypersaline Waters of Lake Tyrrell, Australia.</title>
        <authorList>
            <person name="Ugalde J.A."/>
            <person name="Narasingarao P."/>
            <person name="Kuo S."/>
            <person name="Podell S."/>
            <person name="Allen E.E."/>
        </authorList>
    </citation>
    <scope>NUCLEOTIDE SEQUENCE [LARGE SCALE GENOMIC DNA]</scope>
    <source>
        <strain evidence="4 5">G22</strain>
    </source>
</reference>
<dbReference type="AlphaFoldDB" id="V4H8F6"/>
<dbReference type="PANTHER" id="PTHR48080:SF2">
    <property type="entry name" value="D-GALACTONATE DEHYDRATASE"/>
    <property type="match status" value="1"/>
</dbReference>
<dbReference type="Pfam" id="PF02746">
    <property type="entry name" value="MR_MLE_N"/>
    <property type="match status" value="1"/>
</dbReference>
<dbReference type="Gene3D" id="3.30.390.10">
    <property type="entry name" value="Enolase-like, N-terminal domain"/>
    <property type="match status" value="1"/>
</dbReference>
<dbReference type="STRING" id="1324957.K933_15712"/>
<evidence type="ECO:0000256" key="2">
    <source>
        <dbReference type="SAM" id="MobiDB-lite"/>
    </source>
</evidence>
<evidence type="ECO:0000313" key="4">
    <source>
        <dbReference type="EMBL" id="ESP86980.1"/>
    </source>
</evidence>
<dbReference type="PATRIC" id="fig|1324957.4.peg.3189"/>
<accession>V4H8F6</accession>
<evidence type="ECO:0000256" key="1">
    <source>
        <dbReference type="ARBA" id="ARBA00023239"/>
    </source>
</evidence>
<organism evidence="4 5">
    <name type="scientific">Candidatus Halobonum tyrrellensis G22</name>
    <dbReference type="NCBI Taxonomy" id="1324957"/>
    <lineage>
        <taxon>Archaea</taxon>
        <taxon>Methanobacteriati</taxon>
        <taxon>Methanobacteriota</taxon>
        <taxon>Stenosarchaea group</taxon>
        <taxon>Halobacteria</taxon>
        <taxon>Halobacteriales</taxon>
        <taxon>Haloferacaceae</taxon>
        <taxon>Candidatus Halobonum</taxon>
    </lineage>
</organism>
<dbReference type="GO" id="GO:0016829">
    <property type="term" value="F:lyase activity"/>
    <property type="evidence" value="ECO:0007669"/>
    <property type="project" value="UniProtKB-KW"/>
</dbReference>
<dbReference type="InterPro" id="IPR036849">
    <property type="entry name" value="Enolase-like_C_sf"/>
</dbReference>
<dbReference type="EMBL" id="ASGZ01000064">
    <property type="protein sequence ID" value="ESP86980.1"/>
    <property type="molecule type" value="Genomic_DNA"/>
</dbReference>
<keyword evidence="5" id="KW-1185">Reference proteome</keyword>
<feature type="domain" description="Mandelate racemase/muconate lactonizing enzyme C-terminal" evidence="3">
    <location>
        <begin position="168"/>
        <end position="268"/>
    </location>
</feature>
<dbReference type="Pfam" id="PF13378">
    <property type="entry name" value="MR_MLE_C"/>
    <property type="match status" value="1"/>
</dbReference>
<feature type="region of interest" description="Disordered" evidence="2">
    <location>
        <begin position="256"/>
        <end position="277"/>
    </location>
</feature>
<evidence type="ECO:0000313" key="5">
    <source>
        <dbReference type="Proteomes" id="UP000017840"/>
    </source>
</evidence>
<comment type="caution">
    <text evidence="4">The sequence shown here is derived from an EMBL/GenBank/DDBJ whole genome shotgun (WGS) entry which is preliminary data.</text>
</comment>
<proteinExistence type="predicted"/>
<dbReference type="InterPro" id="IPR029017">
    <property type="entry name" value="Enolase-like_N"/>
</dbReference>
<dbReference type="SFLD" id="SFLDS00001">
    <property type="entry name" value="Enolase"/>
    <property type="match status" value="1"/>
</dbReference>
<name>V4H8F6_9EURY</name>
<dbReference type="CDD" id="cd03316">
    <property type="entry name" value="MR_like"/>
    <property type="match status" value="1"/>
</dbReference>
<dbReference type="InterPro" id="IPR034593">
    <property type="entry name" value="DgoD-like"/>
</dbReference>
<evidence type="ECO:0000259" key="3">
    <source>
        <dbReference type="SMART" id="SM00922"/>
    </source>
</evidence>
<dbReference type="Proteomes" id="UP000017840">
    <property type="component" value="Unassembled WGS sequence"/>
</dbReference>